<evidence type="ECO:0000256" key="1">
    <source>
        <dbReference type="SAM" id="MobiDB-lite"/>
    </source>
</evidence>
<evidence type="ECO:0000313" key="5">
    <source>
        <dbReference type="Proteomes" id="UP000001351"/>
    </source>
</evidence>
<dbReference type="Pfam" id="PF14238">
    <property type="entry name" value="DUF4340"/>
    <property type="match status" value="2"/>
</dbReference>
<reference evidence="4 5" key="1">
    <citation type="journal article" date="2011" name="Mol. Biol. Evol.">
        <title>Comparative genomic analysis of fruiting body formation in Myxococcales.</title>
        <authorList>
            <person name="Huntley S."/>
            <person name="Hamann N."/>
            <person name="Wegener-Feldbrugge S."/>
            <person name="Treuner-Lange A."/>
            <person name="Kube M."/>
            <person name="Reinhardt R."/>
            <person name="Klages S."/>
            <person name="Muller R."/>
            <person name="Ronning C.M."/>
            <person name="Nierman W.C."/>
            <person name="Sogaard-Andersen L."/>
        </authorList>
    </citation>
    <scope>NUCLEOTIDE SEQUENCE [LARGE SCALE GENOMIC DNA]</scope>
    <source>
        <strain evidence="4 5">DW4/3-1</strain>
    </source>
</reference>
<dbReference type="KEGG" id="sur:STAUR_5670"/>
<feature type="signal peptide" evidence="2">
    <location>
        <begin position="1"/>
        <end position="19"/>
    </location>
</feature>
<dbReference type="eggNOG" id="ENOG5031DBB">
    <property type="taxonomic scope" value="Bacteria"/>
</dbReference>
<protein>
    <submittedName>
        <fullName evidence="4">Conserved uncharacterized protein</fullName>
    </submittedName>
</protein>
<feature type="domain" description="DUF4340" evidence="3">
    <location>
        <begin position="381"/>
        <end position="485"/>
    </location>
</feature>
<accession>E3FUB4</accession>
<proteinExistence type="predicted"/>
<organism evidence="4 5">
    <name type="scientific">Stigmatella aurantiaca (strain DW4/3-1)</name>
    <dbReference type="NCBI Taxonomy" id="378806"/>
    <lineage>
        <taxon>Bacteria</taxon>
        <taxon>Pseudomonadati</taxon>
        <taxon>Myxococcota</taxon>
        <taxon>Myxococcia</taxon>
        <taxon>Myxococcales</taxon>
        <taxon>Cystobacterineae</taxon>
        <taxon>Archangiaceae</taxon>
        <taxon>Stigmatella</taxon>
    </lineage>
</organism>
<dbReference type="RefSeq" id="WP_013376907.1">
    <property type="nucleotide sequence ID" value="NC_014623.1"/>
</dbReference>
<dbReference type="InterPro" id="IPR025641">
    <property type="entry name" value="DUF4340"/>
</dbReference>
<feature type="domain" description="DUF4340" evidence="3">
    <location>
        <begin position="82"/>
        <end position="280"/>
    </location>
</feature>
<keyword evidence="2" id="KW-0732">Signal</keyword>
<evidence type="ECO:0000256" key="2">
    <source>
        <dbReference type="SAM" id="SignalP"/>
    </source>
</evidence>
<dbReference type="AlphaFoldDB" id="E3FUB4"/>
<dbReference type="STRING" id="378806.STAUR_5670"/>
<feature type="chain" id="PRO_5003169058" evidence="2">
    <location>
        <begin position="20"/>
        <end position="503"/>
    </location>
</feature>
<sequence length="503" mass="54438">MSPLAPRMHVLLALMAALAGTGLLACKKKPEDTATGHQEQIFTATSADESPRDGGVAVPVFTHLTVQSKGATTVLELEGTTWRITAPLTARADKWTVDHLTRQLQSAKFKSTVKEAPTQEELKTYGLASPVFSVTARAYLPDASGGGKEEPDRQRTVTLHGGLENPFDGSLYVSREGDPRVYAADGAVRYALDKDLYALREKEFLGVEEPSLKTLSVTSRSGAYTLEQETDKTWRLTKPSSLRADAAKVKRMLQSLRDQRALAFPKDSAEERSRLGMDKPLVDALFSLRTGEPVRVRMSRVETQDAAKVYALREQGMDAILAEVPEAAAAVLTPGVQELRDKTVLSFRREDVKRLIVQGGPDVPPITLENMASDAGALDGWRVVSPQTGKAKTWKVAALLNLLGTLKASAIGEASPKKWTAYGITPTSRGAVLLDANHRELARLSIGDEVPGQSGHVYARGSGDEVLEVELARMGEWPSRPEDVLDVPAATTHEAAGSESQRP</sequence>
<dbReference type="OrthoDB" id="5484539at2"/>
<keyword evidence="5" id="KW-1185">Reference proteome</keyword>
<evidence type="ECO:0000259" key="3">
    <source>
        <dbReference type="Pfam" id="PF14238"/>
    </source>
</evidence>
<gene>
    <name evidence="4" type="ordered locus">STAUR_5670</name>
</gene>
<dbReference type="EMBL" id="CP002271">
    <property type="protein sequence ID" value="ADO73433.1"/>
    <property type="molecule type" value="Genomic_DNA"/>
</dbReference>
<name>E3FUB4_STIAD</name>
<dbReference type="HOGENOM" id="CLU_546079_0_0_7"/>
<dbReference type="PROSITE" id="PS51257">
    <property type="entry name" value="PROKAR_LIPOPROTEIN"/>
    <property type="match status" value="1"/>
</dbReference>
<dbReference type="Proteomes" id="UP000001351">
    <property type="component" value="Chromosome"/>
</dbReference>
<evidence type="ECO:0000313" key="4">
    <source>
        <dbReference type="EMBL" id="ADO73433.1"/>
    </source>
</evidence>
<feature type="region of interest" description="Disordered" evidence="1">
    <location>
        <begin position="478"/>
        <end position="503"/>
    </location>
</feature>